<gene>
    <name evidence="1" type="ORF">ERS007703_00993</name>
    <name evidence="2" type="ORF">ERS007739_05201</name>
</gene>
<reference evidence="3 4" key="2">
    <citation type="submission" date="2015-03" db="EMBL/GenBank/DDBJ databases">
        <authorList>
            <consortium name="Pathogen Informatics"/>
        </authorList>
    </citation>
    <scope>NUCLEOTIDE SEQUENCE [LARGE SCALE GENOMIC DNA]</scope>
    <source>
        <strain evidence="3">K00500041</strain>
        <strain evidence="4">N09902308</strain>
    </source>
</reference>
<sequence length="43" mass="4532">MQLGSAARDVLSDGLLELGDGLPGQISEVRHDLTLCEAGRKLP</sequence>
<reference evidence="2" key="1">
    <citation type="submission" date="2015-03" db="EMBL/GenBank/DDBJ databases">
        <authorList>
            <consortium name="Pathogen Informatics"/>
            <person name="Murphy D."/>
        </authorList>
    </citation>
    <scope>NUCLEOTIDE SEQUENCE</scope>
    <source>
        <strain evidence="2">N09902308</strain>
    </source>
</reference>
<name>A0A0U0QRL6_MYCTX</name>
<dbReference type="AlphaFoldDB" id="A0A0U0QRL6"/>
<evidence type="ECO:0000313" key="2">
    <source>
        <dbReference type="EMBL" id="CPB34003.1"/>
    </source>
</evidence>
<proteinExistence type="predicted"/>
<dbReference type="Proteomes" id="UP000038802">
    <property type="component" value="Unassembled WGS sequence"/>
</dbReference>
<organism evidence="1 3">
    <name type="scientific">Mycobacterium tuberculosis</name>
    <dbReference type="NCBI Taxonomy" id="1773"/>
    <lineage>
        <taxon>Bacteria</taxon>
        <taxon>Bacillati</taxon>
        <taxon>Actinomycetota</taxon>
        <taxon>Actinomycetes</taxon>
        <taxon>Mycobacteriales</taxon>
        <taxon>Mycobacteriaceae</taxon>
        <taxon>Mycobacterium</taxon>
        <taxon>Mycobacterium tuberculosis complex</taxon>
    </lineage>
</organism>
<dbReference type="EMBL" id="CSAE01000073">
    <property type="protein sequence ID" value="COV26772.1"/>
    <property type="molecule type" value="Genomic_DNA"/>
</dbReference>
<dbReference type="Proteomes" id="UP000039021">
    <property type="component" value="Unassembled WGS sequence"/>
</dbReference>
<evidence type="ECO:0000313" key="3">
    <source>
        <dbReference type="Proteomes" id="UP000038802"/>
    </source>
</evidence>
<evidence type="ECO:0000313" key="1">
    <source>
        <dbReference type="EMBL" id="COV26772.1"/>
    </source>
</evidence>
<reference evidence="1" key="3">
    <citation type="submission" date="2015-03" db="EMBL/GenBank/DDBJ databases">
        <authorList>
            <person name="Murphy D."/>
        </authorList>
    </citation>
    <scope>NUCLEOTIDE SEQUENCE [LARGE SCALE GENOMIC DNA]</scope>
    <source>
        <strain evidence="1">K00500041</strain>
    </source>
</reference>
<protein>
    <submittedName>
        <fullName evidence="1">Uncharacterized protein</fullName>
    </submittedName>
</protein>
<accession>A0A0U0QRL6</accession>
<dbReference type="EMBL" id="CSBK01003881">
    <property type="protein sequence ID" value="CPB34003.1"/>
    <property type="molecule type" value="Genomic_DNA"/>
</dbReference>
<evidence type="ECO:0000313" key="4">
    <source>
        <dbReference type="Proteomes" id="UP000039021"/>
    </source>
</evidence>